<feature type="domain" description="TonB C-terminal" evidence="5">
    <location>
        <begin position="1"/>
        <end position="87"/>
    </location>
</feature>
<dbReference type="NCBIfam" id="TIGR01352">
    <property type="entry name" value="tonB_Cterm"/>
    <property type="match status" value="1"/>
</dbReference>
<sequence length="111" mass="12507">MRNGDYPHKALREERKGSVALLLTITRMGRVGACEVTQSSGHDDLDQAACKNLSRRARFVPAMDYYGKRDEGFYPLSVNFAGPPWIELQRAQEKGIQWEPPLAFPEGKPSE</sequence>
<reference evidence="6 7" key="1">
    <citation type="submission" date="2021-03" db="EMBL/GenBank/DDBJ databases">
        <title>Complete genome of Parasphingorhabdus_sp.JHSY0214.</title>
        <authorList>
            <person name="Yoo J.H."/>
            <person name="Bae J.W."/>
        </authorList>
    </citation>
    <scope>NUCLEOTIDE SEQUENCE [LARGE SCALE GENOMIC DNA]</scope>
    <source>
        <strain evidence="6 7">JHSY0214</strain>
    </source>
</reference>
<comment type="subcellular location">
    <subcellularLocation>
        <location evidence="1">Membrane</location>
        <topology evidence="1">Single-pass membrane protein</topology>
    </subcellularLocation>
</comment>
<keyword evidence="4" id="KW-0472">Membrane</keyword>
<dbReference type="InterPro" id="IPR006260">
    <property type="entry name" value="TonB/TolA_C"/>
</dbReference>
<evidence type="ECO:0000313" key="7">
    <source>
        <dbReference type="Proteomes" id="UP000663923"/>
    </source>
</evidence>
<dbReference type="EMBL" id="CP071794">
    <property type="protein sequence ID" value="QTD57615.1"/>
    <property type="molecule type" value="Genomic_DNA"/>
</dbReference>
<name>A0ABX7TAQ5_9SPHN</name>
<evidence type="ECO:0000259" key="5">
    <source>
        <dbReference type="PROSITE" id="PS52015"/>
    </source>
</evidence>
<organism evidence="6 7">
    <name type="scientific">Parasphingorhabdus cellanae</name>
    <dbReference type="NCBI Taxonomy" id="2806553"/>
    <lineage>
        <taxon>Bacteria</taxon>
        <taxon>Pseudomonadati</taxon>
        <taxon>Pseudomonadota</taxon>
        <taxon>Alphaproteobacteria</taxon>
        <taxon>Sphingomonadales</taxon>
        <taxon>Sphingomonadaceae</taxon>
        <taxon>Parasphingorhabdus</taxon>
    </lineage>
</organism>
<dbReference type="Proteomes" id="UP000663923">
    <property type="component" value="Chromosome"/>
</dbReference>
<evidence type="ECO:0000313" key="6">
    <source>
        <dbReference type="EMBL" id="QTD57615.1"/>
    </source>
</evidence>
<keyword evidence="3" id="KW-1133">Transmembrane helix</keyword>
<proteinExistence type="predicted"/>
<keyword evidence="7" id="KW-1185">Reference proteome</keyword>
<keyword evidence="2" id="KW-0812">Transmembrane</keyword>
<accession>A0ABX7TAQ5</accession>
<gene>
    <name evidence="6" type="ORF">J4G78_08920</name>
</gene>
<dbReference type="SUPFAM" id="SSF74653">
    <property type="entry name" value="TolA/TonB C-terminal domain"/>
    <property type="match status" value="1"/>
</dbReference>
<evidence type="ECO:0000256" key="2">
    <source>
        <dbReference type="ARBA" id="ARBA00022692"/>
    </source>
</evidence>
<evidence type="ECO:0000256" key="3">
    <source>
        <dbReference type="ARBA" id="ARBA00022989"/>
    </source>
</evidence>
<dbReference type="PROSITE" id="PS52015">
    <property type="entry name" value="TONB_CTD"/>
    <property type="match status" value="1"/>
</dbReference>
<protein>
    <submittedName>
        <fullName evidence="6">Energy transducer TonB</fullName>
    </submittedName>
</protein>
<evidence type="ECO:0000256" key="1">
    <source>
        <dbReference type="ARBA" id="ARBA00004167"/>
    </source>
</evidence>
<evidence type="ECO:0000256" key="4">
    <source>
        <dbReference type="ARBA" id="ARBA00023136"/>
    </source>
</evidence>
<dbReference type="Gene3D" id="3.30.1150.10">
    <property type="match status" value="1"/>
</dbReference>
<dbReference type="InterPro" id="IPR037682">
    <property type="entry name" value="TonB_C"/>
</dbReference>
<dbReference type="Pfam" id="PF03544">
    <property type="entry name" value="TonB_C"/>
    <property type="match status" value="1"/>
</dbReference>